<evidence type="ECO:0000256" key="8">
    <source>
        <dbReference type="ARBA" id="ARBA00023136"/>
    </source>
</evidence>
<evidence type="ECO:0000256" key="4">
    <source>
        <dbReference type="ARBA" id="ARBA00022692"/>
    </source>
</evidence>
<dbReference type="GO" id="GO:0006508">
    <property type="term" value="P:proteolysis"/>
    <property type="evidence" value="ECO:0007669"/>
    <property type="project" value="UniProtKB-KW"/>
</dbReference>
<evidence type="ECO:0000313" key="13">
    <source>
        <dbReference type="EMBL" id="KAL3767405.1"/>
    </source>
</evidence>
<keyword evidence="8 11" id="KW-0472">Membrane</keyword>
<organism evidence="13 14">
    <name type="scientific">Stephanodiscus triporus</name>
    <dbReference type="NCBI Taxonomy" id="2934178"/>
    <lineage>
        <taxon>Eukaryota</taxon>
        <taxon>Sar</taxon>
        <taxon>Stramenopiles</taxon>
        <taxon>Ochrophyta</taxon>
        <taxon>Bacillariophyta</taxon>
        <taxon>Coscinodiscophyceae</taxon>
        <taxon>Thalassiosirophycidae</taxon>
        <taxon>Stephanodiscales</taxon>
        <taxon>Stephanodiscaceae</taxon>
        <taxon>Stephanodiscus</taxon>
    </lineage>
</organism>
<comment type="subcellular location">
    <subcellularLocation>
        <location evidence="1">Endoplasmic reticulum membrane</location>
        <topology evidence="1">Multi-pass membrane protein</topology>
    </subcellularLocation>
</comment>
<feature type="transmembrane region" description="Helical" evidence="11">
    <location>
        <begin position="324"/>
        <end position="344"/>
    </location>
</feature>
<feature type="transmembrane region" description="Helical" evidence="11">
    <location>
        <begin position="20"/>
        <end position="40"/>
    </location>
</feature>
<evidence type="ECO:0000256" key="9">
    <source>
        <dbReference type="ARBA" id="ARBA00047280"/>
    </source>
</evidence>
<gene>
    <name evidence="13" type="ORF">ACHAW5_007665</name>
</gene>
<dbReference type="Pfam" id="PF02517">
    <property type="entry name" value="Rce1-like"/>
    <property type="match status" value="1"/>
</dbReference>
<dbReference type="InterPro" id="IPR039731">
    <property type="entry name" value="Rce1"/>
</dbReference>
<keyword evidence="4 11" id="KW-0812">Transmembrane</keyword>
<feature type="transmembrane region" description="Helical" evidence="11">
    <location>
        <begin position="267"/>
        <end position="285"/>
    </location>
</feature>
<evidence type="ECO:0000256" key="5">
    <source>
        <dbReference type="ARBA" id="ARBA00022801"/>
    </source>
</evidence>
<feature type="domain" description="CAAX prenyl protease 2/Lysostaphin resistance protein A-like" evidence="12">
    <location>
        <begin position="194"/>
        <end position="308"/>
    </location>
</feature>
<keyword evidence="7 11" id="KW-1133">Transmembrane helix</keyword>
<keyword evidence="5" id="KW-0378">Hydrolase</keyword>
<dbReference type="PANTHER" id="PTHR13046:SF0">
    <property type="entry name" value="CAAX PRENYL PROTEASE 2"/>
    <property type="match status" value="1"/>
</dbReference>
<sequence length="376" mass="42024">MTLPPRFRQCRHLLDVTLPWTIVYCLALSSSFVCSLYALVPSSVRRLPRDDASHIKWRAAIVVCVATMGAGAYPLLFCRNIAFAEDDVESSSFPPWYAYLGFSWRPMQDIKIAVHVLMPYLGALTCSWLRIYHLGRILRRDEEDGTDREEGATRRRLPIAPGPKHLRESLDVAWIRPTCRSLRSLVVDEDQRWTNIRNLAVAPLAEEVVFRACLLPPLLACGGGTLSPAVASWIAPLFFGVAHLHHLHEQYKRVPPGHMSRAVLRRIFLGVMLQFAYTTLFGAYVSHVFVRTGSLGAATIAHVVCNYMGLPEVGFAHPTSNLHGYRYVIASMYLVGIGVFVIGFESRIFPRASVLPSLLYPSKVDGRSSSQSIFVA</sequence>
<dbReference type="EMBL" id="JALLAZ020001705">
    <property type="protein sequence ID" value="KAL3767405.1"/>
    <property type="molecule type" value="Genomic_DNA"/>
</dbReference>
<evidence type="ECO:0000256" key="2">
    <source>
        <dbReference type="ARBA" id="ARBA00006897"/>
    </source>
</evidence>
<keyword evidence="3" id="KW-0645">Protease</keyword>
<name>A0ABD3MTW8_9STRA</name>
<evidence type="ECO:0000256" key="1">
    <source>
        <dbReference type="ARBA" id="ARBA00004477"/>
    </source>
</evidence>
<evidence type="ECO:0000256" key="10">
    <source>
        <dbReference type="ARBA" id="ARBA00049729"/>
    </source>
</evidence>
<evidence type="ECO:0000256" key="3">
    <source>
        <dbReference type="ARBA" id="ARBA00022670"/>
    </source>
</evidence>
<dbReference type="InterPro" id="IPR003675">
    <property type="entry name" value="Rce1/LyrA-like_dom"/>
</dbReference>
<keyword evidence="14" id="KW-1185">Reference proteome</keyword>
<reference evidence="13 14" key="1">
    <citation type="submission" date="2024-10" db="EMBL/GenBank/DDBJ databases">
        <title>Updated reference genomes for cyclostephanoid diatoms.</title>
        <authorList>
            <person name="Roberts W.R."/>
            <person name="Alverson A.J."/>
        </authorList>
    </citation>
    <scope>NUCLEOTIDE SEQUENCE [LARGE SCALE GENOMIC DNA]</scope>
    <source>
        <strain evidence="13 14">AJA276-08</strain>
    </source>
</reference>
<dbReference type="Proteomes" id="UP001530315">
    <property type="component" value="Unassembled WGS sequence"/>
</dbReference>
<dbReference type="GO" id="GO:0004175">
    <property type="term" value="F:endopeptidase activity"/>
    <property type="evidence" value="ECO:0007669"/>
    <property type="project" value="UniProtKB-ARBA"/>
</dbReference>
<comment type="similarity">
    <text evidence="2">Belongs to the peptidase U48 family.</text>
</comment>
<evidence type="ECO:0000313" key="14">
    <source>
        <dbReference type="Proteomes" id="UP001530315"/>
    </source>
</evidence>
<dbReference type="PANTHER" id="PTHR13046">
    <property type="entry name" value="PROTEASE U48 CAAX PRENYL PROTEASE RCE1"/>
    <property type="match status" value="1"/>
</dbReference>
<dbReference type="AlphaFoldDB" id="A0ABD3MTW8"/>
<keyword evidence="6" id="KW-0256">Endoplasmic reticulum</keyword>
<comment type="catalytic activity">
    <reaction evidence="9">
        <text>Hydrolyzes the peptide bond -P2-(S-farnesyl or geranylgeranyl)C-P1'-P2'-P3'-COOH where P1' and P2' are amino acids with aliphatic sidechains and P3' is any C-terminal residue.</text>
        <dbReference type="EC" id="3.4.26.1"/>
    </reaction>
</comment>
<feature type="transmembrane region" description="Helical" evidence="11">
    <location>
        <begin position="112"/>
        <end position="131"/>
    </location>
</feature>
<dbReference type="GO" id="GO:0080120">
    <property type="term" value="P:CAAX-box protein maturation"/>
    <property type="evidence" value="ECO:0007669"/>
    <property type="project" value="UniProtKB-ARBA"/>
</dbReference>
<proteinExistence type="inferred from homology"/>
<evidence type="ECO:0000256" key="11">
    <source>
        <dbReference type="SAM" id="Phobius"/>
    </source>
</evidence>
<accession>A0ABD3MTW8</accession>
<dbReference type="EC" id="3.4.26.1" evidence="10"/>
<feature type="transmembrane region" description="Helical" evidence="11">
    <location>
        <begin position="60"/>
        <end position="82"/>
    </location>
</feature>
<protein>
    <recommendedName>
        <fullName evidence="10">intramembrane prenyl-peptidase Rce1</fullName>
        <ecNumber evidence="10">3.4.26.1</ecNumber>
    </recommendedName>
</protein>
<evidence type="ECO:0000259" key="12">
    <source>
        <dbReference type="Pfam" id="PF02517"/>
    </source>
</evidence>
<evidence type="ECO:0000256" key="6">
    <source>
        <dbReference type="ARBA" id="ARBA00022824"/>
    </source>
</evidence>
<dbReference type="GO" id="GO:0005789">
    <property type="term" value="C:endoplasmic reticulum membrane"/>
    <property type="evidence" value="ECO:0007669"/>
    <property type="project" value="UniProtKB-SubCell"/>
</dbReference>
<comment type="caution">
    <text evidence="13">The sequence shown here is derived from an EMBL/GenBank/DDBJ whole genome shotgun (WGS) entry which is preliminary data.</text>
</comment>
<evidence type="ECO:0000256" key="7">
    <source>
        <dbReference type="ARBA" id="ARBA00022989"/>
    </source>
</evidence>